<name>A0A3N7HW88_9BURK</name>
<dbReference type="InterPro" id="IPR021317">
    <property type="entry name" value="DUF2917"/>
</dbReference>
<reference evidence="1 2" key="2">
    <citation type="submission" date="2018-12" db="EMBL/GenBank/DDBJ databases">
        <title>Rhizobacter gummiphilus sp. nov., a rubber-degrading bacterium isolated from the soil of a botanical garden in Japan.</title>
        <authorList>
            <person name="Shunsuke S.S."/>
        </authorList>
    </citation>
    <scope>NUCLEOTIDE SEQUENCE [LARGE SCALE GENOMIC DNA]</scope>
    <source>
        <strain evidence="1 2">S-16</strain>
    </source>
</reference>
<proteinExistence type="predicted"/>
<comment type="caution">
    <text evidence="1">The sequence shown here is derived from an EMBL/GenBank/DDBJ whole genome shotgun (WGS) entry which is preliminary data.</text>
</comment>
<dbReference type="AlphaFoldDB" id="A0A3N7HW88"/>
<evidence type="ECO:0000313" key="1">
    <source>
        <dbReference type="EMBL" id="RQP26604.1"/>
    </source>
</evidence>
<gene>
    <name evidence="1" type="ORF">DZC73_06295</name>
</gene>
<dbReference type="Proteomes" id="UP000267464">
    <property type="component" value="Unassembled WGS sequence"/>
</dbReference>
<dbReference type="Pfam" id="PF11142">
    <property type="entry name" value="DUF2917"/>
    <property type="match status" value="1"/>
</dbReference>
<organism evidence="1 2">
    <name type="scientific">Piscinibacter terrae</name>
    <dbReference type="NCBI Taxonomy" id="2496871"/>
    <lineage>
        <taxon>Bacteria</taxon>
        <taxon>Pseudomonadati</taxon>
        <taxon>Pseudomonadota</taxon>
        <taxon>Betaproteobacteria</taxon>
        <taxon>Burkholderiales</taxon>
        <taxon>Sphaerotilaceae</taxon>
        <taxon>Piscinibacter</taxon>
    </lineage>
</organism>
<sequence length="152" mass="16078">MMRTQVFPQAGAAAVQFDAPVRVERLAGEFAVLSGRVWVTRQGDLDDYVVEPGQRFFIEPADHVVVEPWTAGESVEVAWTAYPRLPRAEALPRGAAAFALRGLAAGAASVAFGLRRVELGLDALARSAAAMARRAQGCIRAGDSIASAGTVQ</sequence>
<keyword evidence="2" id="KW-1185">Reference proteome</keyword>
<reference evidence="1 2" key="1">
    <citation type="submission" date="2018-08" db="EMBL/GenBank/DDBJ databases">
        <authorList>
            <person name="Khan S.A."/>
            <person name="Jeon C.O."/>
            <person name="Chun B.H."/>
            <person name="Jeong S.E."/>
        </authorList>
    </citation>
    <scope>NUCLEOTIDE SEQUENCE [LARGE SCALE GENOMIC DNA]</scope>
    <source>
        <strain evidence="1 2">S-16</strain>
    </source>
</reference>
<accession>A0A3N7HW88</accession>
<evidence type="ECO:0000313" key="2">
    <source>
        <dbReference type="Proteomes" id="UP000267464"/>
    </source>
</evidence>
<dbReference type="EMBL" id="QUSW01000001">
    <property type="protein sequence ID" value="RQP26604.1"/>
    <property type="molecule type" value="Genomic_DNA"/>
</dbReference>
<protein>
    <submittedName>
        <fullName evidence="1">DUF2917 domain-containing protein</fullName>
    </submittedName>
</protein>